<protein>
    <recommendedName>
        <fullName evidence="1">Insertion element IS150 protein InsJ-like helix-turn-helix domain-containing protein</fullName>
    </recommendedName>
</protein>
<gene>
    <name evidence="2" type="ORF">S01H1_57995</name>
</gene>
<organism evidence="2">
    <name type="scientific">marine sediment metagenome</name>
    <dbReference type="NCBI Taxonomy" id="412755"/>
    <lineage>
        <taxon>unclassified sequences</taxon>
        <taxon>metagenomes</taxon>
        <taxon>ecological metagenomes</taxon>
    </lineage>
</organism>
<dbReference type="SUPFAM" id="SSF46689">
    <property type="entry name" value="Homeodomain-like"/>
    <property type="match status" value="1"/>
</dbReference>
<dbReference type="AlphaFoldDB" id="X0WTT5"/>
<proteinExistence type="predicted"/>
<name>X0WTT5_9ZZZZ</name>
<evidence type="ECO:0000259" key="1">
    <source>
        <dbReference type="Pfam" id="PF13518"/>
    </source>
</evidence>
<evidence type="ECO:0000313" key="2">
    <source>
        <dbReference type="EMBL" id="GAG16131.1"/>
    </source>
</evidence>
<dbReference type="EMBL" id="BARS01037855">
    <property type="protein sequence ID" value="GAG16131.1"/>
    <property type="molecule type" value="Genomic_DNA"/>
</dbReference>
<dbReference type="InterPro" id="IPR009057">
    <property type="entry name" value="Homeodomain-like_sf"/>
</dbReference>
<comment type="caution">
    <text evidence="2">The sequence shown here is derived from an EMBL/GenBank/DDBJ whole genome shotgun (WGS) entry which is preliminary data.</text>
</comment>
<feature type="domain" description="Insertion element IS150 protein InsJ-like helix-turn-helix" evidence="1">
    <location>
        <begin position="7"/>
        <end position="59"/>
    </location>
</feature>
<dbReference type="Pfam" id="PF13518">
    <property type="entry name" value="HTH_28"/>
    <property type="match status" value="1"/>
</dbReference>
<reference evidence="2" key="1">
    <citation type="journal article" date="2014" name="Front. Microbiol.">
        <title>High frequency of phylogenetically diverse reductive dehalogenase-homologous genes in deep subseafloor sedimentary metagenomes.</title>
        <authorList>
            <person name="Kawai M."/>
            <person name="Futagami T."/>
            <person name="Toyoda A."/>
            <person name="Takaki Y."/>
            <person name="Nishi S."/>
            <person name="Hori S."/>
            <person name="Arai W."/>
            <person name="Tsubouchi T."/>
            <person name="Morono Y."/>
            <person name="Uchiyama I."/>
            <person name="Ito T."/>
            <person name="Fujiyama A."/>
            <person name="Inagaki F."/>
            <person name="Takami H."/>
        </authorList>
    </citation>
    <scope>NUCLEOTIDE SEQUENCE</scope>
    <source>
        <strain evidence="2">Expedition CK06-06</strain>
    </source>
</reference>
<accession>X0WTT5</accession>
<sequence>MSQKERQRYHLLQMVMDGKSTLKDAGERMWVSYRHAKRLKKKLINEGAKGLIHGNRGRPSPKALNRELTERIIELSLNKYTNFNDTHFTEKLKEEEGIT</sequence>
<feature type="non-terminal residue" evidence="2">
    <location>
        <position position="99"/>
    </location>
</feature>
<dbReference type="InterPro" id="IPR055247">
    <property type="entry name" value="InsJ-like_HTH"/>
</dbReference>